<feature type="transmembrane region" description="Helical" evidence="1">
    <location>
        <begin position="348"/>
        <end position="368"/>
    </location>
</feature>
<keyword evidence="1" id="KW-1133">Transmembrane helix</keyword>
<keyword evidence="1" id="KW-0472">Membrane</keyword>
<accession>A0AAD2EK07</accession>
<keyword evidence="1" id="KW-0812">Transmembrane</keyword>
<dbReference type="EMBL" id="CAUDKV010000016">
    <property type="protein sequence ID" value="CAJ0883686.1"/>
    <property type="molecule type" value="Genomic_DNA"/>
</dbReference>
<proteinExistence type="predicted"/>
<protein>
    <recommendedName>
        <fullName evidence="2">VanZ-like domain-containing protein</fullName>
    </recommendedName>
</protein>
<evidence type="ECO:0000256" key="1">
    <source>
        <dbReference type="SAM" id="Phobius"/>
    </source>
</evidence>
<feature type="transmembrane region" description="Helical" evidence="1">
    <location>
        <begin position="117"/>
        <end position="136"/>
    </location>
</feature>
<dbReference type="InterPro" id="IPR006976">
    <property type="entry name" value="VanZ-like"/>
</dbReference>
<feature type="transmembrane region" description="Helical" evidence="1">
    <location>
        <begin position="261"/>
        <end position="281"/>
    </location>
</feature>
<feature type="transmembrane region" description="Helical" evidence="1">
    <location>
        <begin position="388"/>
        <end position="406"/>
    </location>
</feature>
<evidence type="ECO:0000313" key="6">
    <source>
        <dbReference type="Proteomes" id="UP001190452"/>
    </source>
</evidence>
<feature type="domain" description="VanZ-like" evidence="2">
    <location>
        <begin position="60"/>
        <end position="164"/>
    </location>
</feature>
<gene>
    <name evidence="4" type="ORF">R77569_03467</name>
    <name evidence="3" type="ORF">R77591_03611</name>
</gene>
<organism evidence="3 5">
    <name type="scientific">Ralstonia mannitolilytica</name>
    <dbReference type="NCBI Taxonomy" id="105219"/>
    <lineage>
        <taxon>Bacteria</taxon>
        <taxon>Pseudomonadati</taxon>
        <taxon>Pseudomonadota</taxon>
        <taxon>Betaproteobacteria</taxon>
        <taxon>Burkholderiales</taxon>
        <taxon>Burkholderiaceae</taxon>
        <taxon>Ralstonia</taxon>
    </lineage>
</organism>
<feature type="transmembrane region" description="Helical" evidence="1">
    <location>
        <begin position="185"/>
        <end position="203"/>
    </location>
</feature>
<evidence type="ECO:0000313" key="4">
    <source>
        <dbReference type="EMBL" id="CAJ0883686.1"/>
    </source>
</evidence>
<evidence type="ECO:0000313" key="3">
    <source>
        <dbReference type="EMBL" id="CAJ0690602.1"/>
    </source>
</evidence>
<evidence type="ECO:0000313" key="5">
    <source>
        <dbReference type="Proteomes" id="UP001190002"/>
    </source>
</evidence>
<feature type="transmembrane region" description="Helical" evidence="1">
    <location>
        <begin position="323"/>
        <end position="341"/>
    </location>
</feature>
<feature type="transmembrane region" description="Helical" evidence="1">
    <location>
        <begin position="50"/>
        <end position="69"/>
    </location>
</feature>
<feature type="transmembrane region" description="Helical" evidence="1">
    <location>
        <begin position="89"/>
        <end position="110"/>
    </location>
</feature>
<comment type="caution">
    <text evidence="3">The sequence shown here is derived from an EMBL/GenBank/DDBJ whole genome shotgun (WGS) entry which is preliminary data.</text>
</comment>
<sequence length="422" mass="46689">MCGIGRYHGRLLRGTSASLLRLQLSSVTDLHSQPTPQAPHRHSPLARAGLGWFVLLVVYASLYPFAGWTDTGVSPFAFLSAPLPRYNTGFDLLTNVWGYMPLGMLTVLAVHPRITGWRAVLLALLAGLLLSAAMEAIQTYLPTRISSNVDLATNTVGAWLGGIVMAPFSARLIDRGGLRRLRRRWFEPHATLAILLLLVWPFAQIFPQEFLFSMGGVIRSILLDPSPDGFMVSLVNGWFPELFDWQDRLQAHPEALQRQELLEALITACSWIGTGLLATVAMRRDAPVLRLLAALLGAALLVKAGATVLQFPLGGAWDWLSSGARFGLLVGSLVLVLLVRLPRWLRGALAMTLLIALIILSNVLPPSPYSWVSAQAWRLGRFVHFNSLSQWIGWLWPFLGLGYLAWRAEQAQIERRASRRPD</sequence>
<dbReference type="Proteomes" id="UP001190452">
    <property type="component" value="Unassembled WGS sequence"/>
</dbReference>
<name>A0AAD2EK07_9RALS</name>
<evidence type="ECO:0000259" key="2">
    <source>
        <dbReference type="Pfam" id="PF04892"/>
    </source>
</evidence>
<dbReference type="RefSeq" id="WP_104566568.1">
    <property type="nucleotide sequence ID" value="NZ_CATVXE010000017.1"/>
</dbReference>
<feature type="transmembrane region" description="Helical" evidence="1">
    <location>
        <begin position="156"/>
        <end position="173"/>
    </location>
</feature>
<dbReference type="AlphaFoldDB" id="A0AAD2EK07"/>
<dbReference type="Proteomes" id="UP001190002">
    <property type="component" value="Unassembled WGS sequence"/>
</dbReference>
<reference evidence="3 6" key="1">
    <citation type="submission" date="2023-07" db="EMBL/GenBank/DDBJ databases">
        <authorList>
            <person name="Peeters C."/>
        </authorList>
    </citation>
    <scope>NUCLEOTIDE SEQUENCE</scope>
    <source>
        <strain evidence="4 6">R-77569</strain>
        <strain evidence="3">R-77591</strain>
    </source>
</reference>
<dbReference type="EMBL" id="CATVXE010000017">
    <property type="protein sequence ID" value="CAJ0690602.1"/>
    <property type="molecule type" value="Genomic_DNA"/>
</dbReference>
<feature type="transmembrane region" description="Helical" evidence="1">
    <location>
        <begin position="288"/>
        <end position="311"/>
    </location>
</feature>
<dbReference type="Pfam" id="PF04892">
    <property type="entry name" value="VanZ"/>
    <property type="match status" value="1"/>
</dbReference>
<keyword evidence="6" id="KW-1185">Reference proteome</keyword>